<evidence type="ECO:0000313" key="3">
    <source>
        <dbReference type="Proteomes" id="UP000265663"/>
    </source>
</evidence>
<dbReference type="AlphaFoldDB" id="A0A3M7MHV6"/>
<gene>
    <name evidence="2" type="ORF">GMOD_00004921</name>
</gene>
<sequence length="226" mass="25538">MHVELVDLAATYADAGYENVTLSLISDFQHALFTVLDESIRIKDLEQSKELRDEMVQLFEDEYPTKPAWPYLNQLNKQDRCFAKLGCRFKHGAALYKSPLCEEHFVCKNHQSSPCLAKHEHILGQEQRAKYVENSSTEHLVGGDIGKKMSENDSGKRLLGEGDSNNERLPKATAEETVGKEMSAKDVPYPWVDDFSYDRGSSSSDESEWGDNVVDGEGMNRQNEDV</sequence>
<protein>
    <submittedName>
        <fullName evidence="2">Chitinase</fullName>
    </submittedName>
</protein>
<dbReference type="Proteomes" id="UP000265663">
    <property type="component" value="Unassembled WGS sequence"/>
</dbReference>
<proteinExistence type="predicted"/>
<feature type="region of interest" description="Disordered" evidence="1">
    <location>
        <begin position="194"/>
        <end position="226"/>
    </location>
</feature>
<dbReference type="OrthoDB" id="3686174at2759"/>
<organism evidence="2 3">
    <name type="scientific">Pyrenophora seminiperda CCB06</name>
    <dbReference type="NCBI Taxonomy" id="1302712"/>
    <lineage>
        <taxon>Eukaryota</taxon>
        <taxon>Fungi</taxon>
        <taxon>Dikarya</taxon>
        <taxon>Ascomycota</taxon>
        <taxon>Pezizomycotina</taxon>
        <taxon>Dothideomycetes</taxon>
        <taxon>Pleosporomycetidae</taxon>
        <taxon>Pleosporales</taxon>
        <taxon>Pleosporineae</taxon>
        <taxon>Pleosporaceae</taxon>
        <taxon>Pyrenophora</taxon>
    </lineage>
</organism>
<name>A0A3M7MHV6_9PLEO</name>
<reference evidence="2 3" key="1">
    <citation type="journal article" date="2014" name="PLoS ONE">
        <title>De novo Genome Assembly of the Fungal Plant Pathogen Pyrenophora semeniperda.</title>
        <authorList>
            <person name="Soliai M.M."/>
            <person name="Meyer S.E."/>
            <person name="Udall J.A."/>
            <person name="Elzinga D.E."/>
            <person name="Hermansen R.A."/>
            <person name="Bodily P.M."/>
            <person name="Hart A.A."/>
            <person name="Coleman C.E."/>
        </authorList>
    </citation>
    <scope>NUCLEOTIDE SEQUENCE [LARGE SCALE GENOMIC DNA]</scope>
    <source>
        <strain evidence="2 3">CCB06</strain>
        <tissue evidence="2">Mycelium</tissue>
    </source>
</reference>
<keyword evidence="3" id="KW-1185">Reference proteome</keyword>
<dbReference type="EMBL" id="KE747843">
    <property type="protein sequence ID" value="RMZ74083.1"/>
    <property type="molecule type" value="Genomic_DNA"/>
</dbReference>
<feature type="compositionally biased region" description="Basic and acidic residues" evidence="1">
    <location>
        <begin position="145"/>
        <end position="182"/>
    </location>
</feature>
<feature type="region of interest" description="Disordered" evidence="1">
    <location>
        <begin position="142"/>
        <end position="182"/>
    </location>
</feature>
<evidence type="ECO:0000313" key="2">
    <source>
        <dbReference type="EMBL" id="RMZ74083.1"/>
    </source>
</evidence>
<accession>A0A3M7MHV6</accession>
<evidence type="ECO:0000256" key="1">
    <source>
        <dbReference type="SAM" id="MobiDB-lite"/>
    </source>
</evidence>